<dbReference type="RefSeq" id="WP_089770951.1">
    <property type="nucleotide sequence ID" value="NZ_FNWX01000054.1"/>
</dbReference>
<keyword evidence="2" id="KW-1185">Reference proteome</keyword>
<proteinExistence type="predicted"/>
<reference evidence="2" key="1">
    <citation type="submission" date="2016-10" db="EMBL/GenBank/DDBJ databases">
        <authorList>
            <person name="Varghese N."/>
            <person name="Submissions S."/>
        </authorList>
    </citation>
    <scope>NUCLEOTIDE SEQUENCE [LARGE SCALE GENOMIC DNA]</scope>
    <source>
        <strain evidence="2">DSM 19326</strain>
    </source>
</reference>
<dbReference type="Proteomes" id="UP000198555">
    <property type="component" value="Unassembled WGS sequence"/>
</dbReference>
<name>A0A1H6M4W0_9FLAO</name>
<accession>A0A1H6M4W0</accession>
<organism evidence="1 2">
    <name type="scientific">Epilithonimonas hominis</name>
    <dbReference type="NCBI Taxonomy" id="420404"/>
    <lineage>
        <taxon>Bacteria</taxon>
        <taxon>Pseudomonadati</taxon>
        <taxon>Bacteroidota</taxon>
        <taxon>Flavobacteriia</taxon>
        <taxon>Flavobacteriales</taxon>
        <taxon>Weeksellaceae</taxon>
        <taxon>Chryseobacterium group</taxon>
        <taxon>Epilithonimonas</taxon>
    </lineage>
</organism>
<gene>
    <name evidence="1" type="ORF">SAMN05421793_15413</name>
</gene>
<dbReference type="AlphaFoldDB" id="A0A1H6M4W0"/>
<evidence type="ECO:0000313" key="2">
    <source>
        <dbReference type="Proteomes" id="UP000198555"/>
    </source>
</evidence>
<dbReference type="STRING" id="420404.SAMN05421793_15413"/>
<protein>
    <submittedName>
        <fullName evidence="1">Uncharacterized protein</fullName>
    </submittedName>
</protein>
<sequence>MKAKKIPGVPEHYKGAHFDTESERVLDDPLLTAQQFKFLKQRFFNINHWQEYCGKMSSEFKLCDKQGFYVDRMPKLGDFFRIDIPGPGNPQTKGYDWVEIVAMDDHCFGDELERYLISCRPSKPPGSRGNDIAHFYSREASSTFIIYRGSNYIKVGIYGRNEVPNFSRTGIIGKIRNAFIAIGGFMRATKIQWKSLTNGLLDF</sequence>
<evidence type="ECO:0000313" key="1">
    <source>
        <dbReference type="EMBL" id="SEH93008.1"/>
    </source>
</evidence>
<dbReference type="EMBL" id="FNWX01000054">
    <property type="protein sequence ID" value="SEH93008.1"/>
    <property type="molecule type" value="Genomic_DNA"/>
</dbReference>